<feature type="region of interest" description="Disordered" evidence="1">
    <location>
        <begin position="199"/>
        <end position="226"/>
    </location>
</feature>
<gene>
    <name evidence="2" type="ORF">BpHYR1_021566</name>
</gene>
<feature type="region of interest" description="Disordered" evidence="1">
    <location>
        <begin position="129"/>
        <end position="151"/>
    </location>
</feature>
<keyword evidence="3" id="KW-1185">Reference proteome</keyword>
<organism evidence="2 3">
    <name type="scientific">Brachionus plicatilis</name>
    <name type="common">Marine rotifer</name>
    <name type="synonym">Brachionus muelleri</name>
    <dbReference type="NCBI Taxonomy" id="10195"/>
    <lineage>
        <taxon>Eukaryota</taxon>
        <taxon>Metazoa</taxon>
        <taxon>Spiralia</taxon>
        <taxon>Gnathifera</taxon>
        <taxon>Rotifera</taxon>
        <taxon>Eurotatoria</taxon>
        <taxon>Monogononta</taxon>
        <taxon>Pseudotrocha</taxon>
        <taxon>Ploima</taxon>
        <taxon>Brachionidae</taxon>
        <taxon>Brachionus</taxon>
    </lineage>
</organism>
<dbReference type="EMBL" id="REGN01001943">
    <property type="protein sequence ID" value="RNA31415.1"/>
    <property type="molecule type" value="Genomic_DNA"/>
</dbReference>
<feature type="compositionally biased region" description="Polar residues" evidence="1">
    <location>
        <begin position="131"/>
        <end position="151"/>
    </location>
</feature>
<evidence type="ECO:0000313" key="3">
    <source>
        <dbReference type="Proteomes" id="UP000276133"/>
    </source>
</evidence>
<evidence type="ECO:0000256" key="1">
    <source>
        <dbReference type="SAM" id="MobiDB-lite"/>
    </source>
</evidence>
<name>A0A3M7S706_BRAPC</name>
<sequence>MALICTCDLSNMKEINKNRDIFISNVSLAAYGRHTGQAFEADIITFQTDNNLNWGPVHHAKVLYSRDDPHSSTKVMFLRFCDPSCHEQVIKKLNGVEWPIGSGKYLNFEFNRNFTQQHHLLARERYGNRDAATQTDHPETASTSTHTSGVFGSTSTLSDFCFWTSEDIMDSFMDSKYSIFCNDDDASTAISAKIGAKKPRVKNNGSSLGPTLAKGGRPVVPTKIVT</sequence>
<dbReference type="Proteomes" id="UP000276133">
    <property type="component" value="Unassembled WGS sequence"/>
</dbReference>
<comment type="caution">
    <text evidence="2">The sequence shown here is derived from an EMBL/GenBank/DDBJ whole genome shotgun (WGS) entry which is preliminary data.</text>
</comment>
<dbReference type="AlphaFoldDB" id="A0A3M7S706"/>
<accession>A0A3M7S706</accession>
<dbReference type="OrthoDB" id="10132095at2759"/>
<protein>
    <submittedName>
        <fullName evidence="2">Uncharacterized protein</fullName>
    </submittedName>
</protein>
<reference evidence="2 3" key="1">
    <citation type="journal article" date="2018" name="Sci. Rep.">
        <title>Genomic signatures of local adaptation to the degree of environmental predictability in rotifers.</title>
        <authorList>
            <person name="Franch-Gras L."/>
            <person name="Hahn C."/>
            <person name="Garcia-Roger E.M."/>
            <person name="Carmona M.J."/>
            <person name="Serra M."/>
            <person name="Gomez A."/>
        </authorList>
    </citation>
    <scope>NUCLEOTIDE SEQUENCE [LARGE SCALE GENOMIC DNA]</scope>
    <source>
        <strain evidence="2">HYR1</strain>
    </source>
</reference>
<proteinExistence type="predicted"/>
<evidence type="ECO:0000313" key="2">
    <source>
        <dbReference type="EMBL" id="RNA31415.1"/>
    </source>
</evidence>